<dbReference type="RefSeq" id="XP_013166407.1">
    <property type="nucleotide sequence ID" value="XM_013310953.1"/>
</dbReference>
<dbReference type="PANTHER" id="PTHR19446">
    <property type="entry name" value="REVERSE TRANSCRIPTASES"/>
    <property type="match status" value="1"/>
</dbReference>
<dbReference type="InterPro" id="IPR036691">
    <property type="entry name" value="Endo/exonu/phosph_ase_sf"/>
</dbReference>
<dbReference type="CDD" id="cd09077">
    <property type="entry name" value="R1-I-EN"/>
    <property type="match status" value="1"/>
</dbReference>
<dbReference type="Gene3D" id="3.60.10.10">
    <property type="entry name" value="Endonuclease/exonuclease/phosphatase"/>
    <property type="match status" value="1"/>
</dbReference>
<dbReference type="Pfam" id="PF14529">
    <property type="entry name" value="Exo_endo_phos_2"/>
    <property type="match status" value="1"/>
</dbReference>
<proteinExistence type="predicted"/>
<name>A0AAJ6Z6V9_PAPXU</name>
<evidence type="ECO:0000256" key="1">
    <source>
        <dbReference type="SAM" id="MobiDB-lite"/>
    </source>
</evidence>
<protein>
    <submittedName>
        <fullName evidence="3">Uncharacterized protein LOC106116894</fullName>
    </submittedName>
</protein>
<dbReference type="SUPFAM" id="SSF56219">
    <property type="entry name" value="DNase I-like"/>
    <property type="match status" value="1"/>
</dbReference>
<feature type="compositionally biased region" description="Basic residues" evidence="1">
    <location>
        <begin position="840"/>
        <end position="850"/>
    </location>
</feature>
<dbReference type="Proteomes" id="UP000694872">
    <property type="component" value="Unplaced"/>
</dbReference>
<dbReference type="GO" id="GO:0003824">
    <property type="term" value="F:catalytic activity"/>
    <property type="evidence" value="ECO:0007669"/>
    <property type="project" value="InterPro"/>
</dbReference>
<gene>
    <name evidence="3" type="primary">LOC106116894</name>
</gene>
<accession>A0AAJ6Z6V9</accession>
<evidence type="ECO:0000259" key="2">
    <source>
        <dbReference type="Pfam" id="PF14529"/>
    </source>
</evidence>
<sequence>MALKVLQVNLNHCARAQDLFVQTMVEWSTQVAVVAEPYFIPSRSDWVGDVEGVVALTVSRSPRPLSLDGVRRGRGYVGATVGGTLVIGVYCAPSKTLAEFESLLDQIGTLLRRDLPHSVLVMGDFNAKNSAWGGTATNARGAVLEEWALTTGLCVLNRGSTPTCVRPQGTSVVDLTFACPATERRVCGWEVVEDVETLSDHRYIRFALSETPTPPIAQGPQPPRRDTPRWALKRLDQEVLAEAAHVETWLPADSSPSIDGRVAALIESLTRVCDASMPRQGPVPLRKHVYWWSAEIAALRTVCVAARRRYQRQRRRRRRDETVETSLLNAYKAARHDLSRAIRVAKDRAREELIDSLNRDPWGRPYLMVRGKLRAQAAPLTQSLPPQLVREAVTSLFPHKEAHPPPYRVPRDGSPETGEDIAPVSPAEFGAAIQRLRAKRTAPGPDGIPGRVLVLTADILIRGVDVTCYADDTLVTASGATHRECAILATAGVAQVVGRIRALGLEVALQKSEALFFHGPRRRPPAGLRITVGGIDIRIEPQMRYLGLVLDGRWSFEAHFRQLGPKLLRTAAALGSLLPNVGGPKAACRRLFMGVLGSMALYGAPIWSGALNRRTVDVLHRPQRTMAIRVVRGYRTVSYEAACALAGSLPWALEAEVLAAVHAWREDRARTDGSVPLRVEVDRFRRSRRRAAVASWQCRLREPRAGARTVGAIGPVLVAWMRREHGAVTFRLAQVLTGHGCFGSYLCRIGREPSAQCHHCADCPADTAQHTLAECPAWASQRRDLVAIVGPDLSLPTVVRRMLGSDGAWRAVQTYCEDVMSQKEEAERLREASSQDPNRSRRRGGRRRAYARLIPP</sequence>
<dbReference type="KEGG" id="pxu:106116894"/>
<reference evidence="3" key="1">
    <citation type="submission" date="2025-08" db="UniProtKB">
        <authorList>
            <consortium name="RefSeq"/>
        </authorList>
    </citation>
    <scope>IDENTIFICATION</scope>
</reference>
<dbReference type="GeneID" id="106116894"/>
<feature type="region of interest" description="Disordered" evidence="1">
    <location>
        <begin position="827"/>
        <end position="856"/>
    </location>
</feature>
<dbReference type="InterPro" id="IPR005135">
    <property type="entry name" value="Endo/exonuclease/phosphatase"/>
</dbReference>
<feature type="domain" description="Endonuclease/exonuclease/phosphatase" evidence="2">
    <location>
        <begin position="85"/>
        <end position="204"/>
    </location>
</feature>
<dbReference type="AlphaFoldDB" id="A0AAJ6Z6V9"/>
<evidence type="ECO:0000313" key="3">
    <source>
        <dbReference type="RefSeq" id="XP_013166407.1"/>
    </source>
</evidence>
<organism evidence="3">
    <name type="scientific">Papilio xuthus</name>
    <name type="common">Asian swallowtail butterfly</name>
    <dbReference type="NCBI Taxonomy" id="66420"/>
    <lineage>
        <taxon>Eukaryota</taxon>
        <taxon>Metazoa</taxon>
        <taxon>Ecdysozoa</taxon>
        <taxon>Arthropoda</taxon>
        <taxon>Hexapoda</taxon>
        <taxon>Insecta</taxon>
        <taxon>Pterygota</taxon>
        <taxon>Neoptera</taxon>
        <taxon>Endopterygota</taxon>
        <taxon>Lepidoptera</taxon>
        <taxon>Glossata</taxon>
        <taxon>Ditrysia</taxon>
        <taxon>Papilionoidea</taxon>
        <taxon>Papilionidae</taxon>
        <taxon>Papilioninae</taxon>
        <taxon>Papilio</taxon>
    </lineage>
</organism>
<feature type="region of interest" description="Disordered" evidence="1">
    <location>
        <begin position="399"/>
        <end position="418"/>
    </location>
</feature>
<feature type="compositionally biased region" description="Basic and acidic residues" evidence="1">
    <location>
        <begin position="399"/>
        <end position="414"/>
    </location>
</feature>